<dbReference type="Proteomes" id="UP001140293">
    <property type="component" value="Unassembled WGS sequence"/>
</dbReference>
<dbReference type="AlphaFoldDB" id="A0A9X2YSC6"/>
<evidence type="ECO:0000313" key="2">
    <source>
        <dbReference type="EMBL" id="MCV7172476.1"/>
    </source>
</evidence>
<dbReference type="EMBL" id="JACKSJ010000185">
    <property type="protein sequence ID" value="MCV7172476.1"/>
    <property type="molecule type" value="Genomic_DNA"/>
</dbReference>
<name>A0A9X2YSC6_9MYCO</name>
<keyword evidence="3" id="KW-1185">Reference proteome</keyword>
<accession>A0A9X2YSC6</accession>
<reference evidence="2" key="2">
    <citation type="journal article" date="2022" name="BMC Genomics">
        <title>Comparative genome analysis of mycobacteria focusing on tRNA and non-coding RNA.</title>
        <authorList>
            <person name="Behra P.R.K."/>
            <person name="Pettersson B.M.F."/>
            <person name="Ramesh M."/>
            <person name="Das S."/>
            <person name="Dasgupta S."/>
            <person name="Kirsebom L.A."/>
        </authorList>
    </citation>
    <scope>NUCLEOTIDE SEQUENCE</scope>
    <source>
        <strain evidence="2">DSM 44615</strain>
    </source>
</reference>
<feature type="transmembrane region" description="Helical" evidence="1">
    <location>
        <begin position="38"/>
        <end position="59"/>
    </location>
</feature>
<gene>
    <name evidence="2" type="ORF">H7I41_21395</name>
</gene>
<keyword evidence="1" id="KW-0472">Membrane</keyword>
<feature type="transmembrane region" description="Helical" evidence="1">
    <location>
        <begin position="65"/>
        <end position="88"/>
    </location>
</feature>
<proteinExistence type="predicted"/>
<dbReference type="RefSeq" id="WP_264014652.1">
    <property type="nucleotide sequence ID" value="NZ_JACKSJ010000185.1"/>
</dbReference>
<organism evidence="2 3">
    <name type="scientific">[Mycobacterium] manitobense</name>
    <dbReference type="NCBI Taxonomy" id="190147"/>
    <lineage>
        <taxon>Bacteria</taxon>
        <taxon>Bacillati</taxon>
        <taxon>Actinomycetota</taxon>
        <taxon>Actinomycetes</taxon>
        <taxon>Mycobacteriales</taxon>
        <taxon>Mycobacteriaceae</taxon>
        <taxon>Mycolicibacterium</taxon>
    </lineage>
</organism>
<sequence>MGGRFADRIARQHPHLTAQQTRGLAAADSTLSDPVVRAIVLIVLAVDGIVCAALGALFLPLRIGVVPFPISAIVAGVVNAGLVWAATYWTDSTRLAATPLWTWLLTVAALTLGGPGGDIVFGGPGVMAYAVLVYLALGTAPPVWVLWRHNQRS</sequence>
<keyword evidence="1" id="KW-1133">Transmembrane helix</keyword>
<feature type="transmembrane region" description="Helical" evidence="1">
    <location>
        <begin position="100"/>
        <end position="121"/>
    </location>
</feature>
<evidence type="ECO:0000256" key="1">
    <source>
        <dbReference type="SAM" id="Phobius"/>
    </source>
</evidence>
<keyword evidence="1" id="KW-0812">Transmembrane</keyword>
<evidence type="ECO:0000313" key="3">
    <source>
        <dbReference type="Proteomes" id="UP001140293"/>
    </source>
</evidence>
<evidence type="ECO:0008006" key="4">
    <source>
        <dbReference type="Google" id="ProtNLM"/>
    </source>
</evidence>
<protein>
    <recommendedName>
        <fullName evidence="4">Facilitated glucose transporter</fullName>
    </recommendedName>
</protein>
<feature type="transmembrane region" description="Helical" evidence="1">
    <location>
        <begin position="127"/>
        <end position="147"/>
    </location>
</feature>
<reference evidence="2" key="1">
    <citation type="submission" date="2020-07" db="EMBL/GenBank/DDBJ databases">
        <authorList>
            <person name="Pettersson B.M.F."/>
            <person name="Behra P.R.K."/>
            <person name="Ramesh M."/>
            <person name="Das S."/>
            <person name="Dasgupta S."/>
            <person name="Kirsebom L.A."/>
        </authorList>
    </citation>
    <scope>NUCLEOTIDE SEQUENCE</scope>
    <source>
        <strain evidence="2">DSM 44615</strain>
    </source>
</reference>
<comment type="caution">
    <text evidence="2">The sequence shown here is derived from an EMBL/GenBank/DDBJ whole genome shotgun (WGS) entry which is preliminary data.</text>
</comment>